<dbReference type="RefSeq" id="WP_386022913.1">
    <property type="nucleotide sequence ID" value="NZ_JBHUHX010000004.1"/>
</dbReference>
<proteinExistence type="predicted"/>
<name>A0ABW4Y4I9_9GAMM</name>
<keyword evidence="2" id="KW-1185">Reference proteome</keyword>
<accession>A0ABW4Y4I9</accession>
<organism evidence="1 2">
    <name type="scientific">Thiorhodococcus fuscus</name>
    <dbReference type="NCBI Taxonomy" id="527200"/>
    <lineage>
        <taxon>Bacteria</taxon>
        <taxon>Pseudomonadati</taxon>
        <taxon>Pseudomonadota</taxon>
        <taxon>Gammaproteobacteria</taxon>
        <taxon>Chromatiales</taxon>
        <taxon>Chromatiaceae</taxon>
        <taxon>Thiorhodococcus</taxon>
    </lineage>
</organism>
<sequence>MKERLLGYCVGNWDGELLHSRITVEAGAELLRWAMHPNLAHVFPTRQAAEQCVRELERPDRFVVELYDVGDQWFVDWPEGVNV</sequence>
<gene>
    <name evidence="1" type="ORF">ACFSJC_02845</name>
</gene>
<evidence type="ECO:0000313" key="2">
    <source>
        <dbReference type="Proteomes" id="UP001597337"/>
    </source>
</evidence>
<dbReference type="Proteomes" id="UP001597337">
    <property type="component" value="Unassembled WGS sequence"/>
</dbReference>
<evidence type="ECO:0000313" key="1">
    <source>
        <dbReference type="EMBL" id="MFD2110778.1"/>
    </source>
</evidence>
<dbReference type="EMBL" id="JBHUHX010000004">
    <property type="protein sequence ID" value="MFD2110778.1"/>
    <property type="molecule type" value="Genomic_DNA"/>
</dbReference>
<comment type="caution">
    <text evidence="1">The sequence shown here is derived from an EMBL/GenBank/DDBJ whole genome shotgun (WGS) entry which is preliminary data.</text>
</comment>
<protein>
    <submittedName>
        <fullName evidence="1">Uncharacterized protein</fullName>
    </submittedName>
</protein>
<reference evidence="2" key="1">
    <citation type="journal article" date="2019" name="Int. J. Syst. Evol. Microbiol.">
        <title>The Global Catalogue of Microorganisms (GCM) 10K type strain sequencing project: providing services to taxonomists for standard genome sequencing and annotation.</title>
        <authorList>
            <consortium name="The Broad Institute Genomics Platform"/>
            <consortium name="The Broad Institute Genome Sequencing Center for Infectious Disease"/>
            <person name="Wu L."/>
            <person name="Ma J."/>
        </authorList>
    </citation>
    <scope>NUCLEOTIDE SEQUENCE [LARGE SCALE GENOMIC DNA]</scope>
    <source>
        <strain evidence="2">KACC 12597</strain>
    </source>
</reference>